<evidence type="ECO:0000313" key="1">
    <source>
        <dbReference type="EMBL" id="CAA7602332.1"/>
    </source>
</evidence>
<dbReference type="RefSeq" id="WP_240985716.1">
    <property type="nucleotide sequence ID" value="NZ_CDGJ01000081.1"/>
</dbReference>
<proteinExistence type="predicted"/>
<evidence type="ECO:0000313" key="3">
    <source>
        <dbReference type="Proteomes" id="UP001071230"/>
    </source>
</evidence>
<dbReference type="Proteomes" id="UP000836597">
    <property type="component" value="Chromosome"/>
</dbReference>
<keyword evidence="3" id="KW-1185">Reference proteome</keyword>
<dbReference type="AlphaFoldDB" id="A0A8S0WGZ8"/>
<name>A0A8S0WGZ8_9FIRM</name>
<dbReference type="KEGG" id="aacx:DEACI_3006"/>
<reference evidence="1" key="2">
    <citation type="submission" date="2020-01" db="EMBL/GenBank/DDBJ databases">
        <authorList>
            <person name="Hornung B."/>
        </authorList>
    </citation>
    <scope>NUCLEOTIDE SEQUENCE</scope>
    <source>
        <strain evidence="1">PacBioINE</strain>
    </source>
</reference>
<dbReference type="EMBL" id="CDGJ01000081">
    <property type="protein sequence ID" value="CEJ08433.1"/>
    <property type="molecule type" value="Genomic_DNA"/>
</dbReference>
<sequence length="66" mass="8085">MNTDEDEEHQTLRQLLDINRELLRVHQKRLMCLRLTKAQAQERMDPLVARYERLQTMLEEYDKISQ</sequence>
<accession>A0A8S0WGZ8</accession>
<protein>
    <submittedName>
        <fullName evidence="1">Uncharacterized protein</fullName>
    </submittedName>
</protein>
<gene>
    <name evidence="2" type="ORF">DEACI_2909</name>
    <name evidence="1" type="ORF">DEACI_3006</name>
</gene>
<reference evidence="2" key="1">
    <citation type="submission" date="2014-11" db="EMBL/GenBank/DDBJ databases">
        <authorList>
            <person name="Hornung B.V."/>
        </authorList>
    </citation>
    <scope>NUCLEOTIDE SEQUENCE</scope>
    <source>
        <strain evidence="2">INE</strain>
    </source>
</reference>
<dbReference type="EMBL" id="LR746496">
    <property type="protein sequence ID" value="CAA7602332.1"/>
    <property type="molecule type" value="Genomic_DNA"/>
</dbReference>
<organism evidence="1">
    <name type="scientific">Acididesulfobacillus acetoxydans</name>
    <dbReference type="NCBI Taxonomy" id="1561005"/>
    <lineage>
        <taxon>Bacteria</taxon>
        <taxon>Bacillati</taxon>
        <taxon>Bacillota</taxon>
        <taxon>Clostridia</taxon>
        <taxon>Eubacteriales</taxon>
        <taxon>Peptococcaceae</taxon>
        <taxon>Acididesulfobacillus</taxon>
    </lineage>
</organism>
<dbReference type="Proteomes" id="UP001071230">
    <property type="component" value="Unassembled WGS sequence"/>
</dbReference>
<evidence type="ECO:0000313" key="2">
    <source>
        <dbReference type="EMBL" id="CEJ08433.1"/>
    </source>
</evidence>